<proteinExistence type="predicted"/>
<sequence>MIDVRTAAKYLLQRYEQESGSTMDEMKLHKLLYFTQRESFVLLGKPMFLDKFEAWKYGPVMRCLRKTHWDRQVQSLSADSEYIPVLEDTLRRYAGMGSWTLSNISHGETCWQKAKDKEVGSYPVEIETSDIEYDARVIKYRRFMCPQ</sequence>
<gene>
    <name evidence="2" type="ORF">A4V02_04505</name>
</gene>
<evidence type="ECO:0000259" key="1">
    <source>
        <dbReference type="Pfam" id="PF13274"/>
    </source>
</evidence>
<dbReference type="EMBL" id="CP015402">
    <property type="protein sequence ID" value="ANU63047.1"/>
    <property type="molecule type" value="Genomic_DNA"/>
</dbReference>
<dbReference type="AlphaFoldDB" id="A0A1B1S8C6"/>
<dbReference type="STRING" id="1796646.A4V02_04505"/>
<accession>A0A1Z2XKB3</accession>
<evidence type="ECO:0000313" key="2">
    <source>
        <dbReference type="EMBL" id="ANU63047.1"/>
    </source>
</evidence>
<dbReference type="RefSeq" id="WP_068960407.1">
    <property type="nucleotide sequence ID" value="NZ_PUEE01000006.1"/>
</dbReference>
<dbReference type="Proteomes" id="UP000186351">
    <property type="component" value="Chromosome"/>
</dbReference>
<protein>
    <recommendedName>
        <fullName evidence="1">Antitoxin SocA-like Panacea domain-containing protein</fullName>
    </recommendedName>
</protein>
<evidence type="ECO:0000313" key="3">
    <source>
        <dbReference type="Proteomes" id="UP000186351"/>
    </source>
</evidence>
<feature type="domain" description="Antitoxin SocA-like Panacea" evidence="1">
    <location>
        <begin position="28"/>
        <end position="112"/>
    </location>
</feature>
<organism evidence="2 3">
    <name type="scientific">Muribaculum intestinale</name>
    <dbReference type="NCBI Taxonomy" id="1796646"/>
    <lineage>
        <taxon>Bacteria</taxon>
        <taxon>Pseudomonadati</taxon>
        <taxon>Bacteroidota</taxon>
        <taxon>Bacteroidia</taxon>
        <taxon>Bacteroidales</taxon>
        <taxon>Muribaculaceae</taxon>
        <taxon>Muribaculum</taxon>
    </lineage>
</organism>
<keyword evidence="3" id="KW-1185">Reference proteome</keyword>
<accession>A0A1B1S8C6</accession>
<reference evidence="3" key="1">
    <citation type="submission" date="2016-04" db="EMBL/GenBank/DDBJ databases">
        <title>Complete Genome Sequences of Twelve Strains of a Stable Defined Moderately Diverse Mouse Microbiota 2 (sDMDMm2).</title>
        <authorList>
            <person name="Uchimura Y."/>
            <person name="Wyss M."/>
            <person name="Brugiroux S."/>
            <person name="Limenitakis J.P."/>
            <person name="Stecher B."/>
            <person name="McCoy K.D."/>
            <person name="Macpherson A.J."/>
        </authorList>
    </citation>
    <scope>NUCLEOTIDE SEQUENCE [LARGE SCALE GENOMIC DNA]</scope>
    <source>
        <strain evidence="3">YL27</strain>
    </source>
</reference>
<dbReference type="InterPro" id="IPR025272">
    <property type="entry name" value="SocA_Panacea"/>
</dbReference>
<dbReference type="Pfam" id="PF13274">
    <property type="entry name" value="SocA_Panacea"/>
    <property type="match status" value="1"/>
</dbReference>
<dbReference type="KEGG" id="pary:A4V02_04505"/>
<name>A0A1B1S8C6_9BACT</name>